<dbReference type="InterPro" id="IPR011011">
    <property type="entry name" value="Znf_FYVE_PHD"/>
</dbReference>
<keyword evidence="5" id="KW-0862">Zinc</keyword>
<evidence type="ECO:0000259" key="10">
    <source>
        <dbReference type="PROSITE" id="PS50157"/>
    </source>
</evidence>
<name>A0AAW1KAT6_POPJA</name>
<gene>
    <name evidence="12" type="ORF">QE152_g24539</name>
</gene>
<dbReference type="Gene3D" id="3.30.40.10">
    <property type="entry name" value="Zinc/RING finger domain, C3HC4 (zinc finger)"/>
    <property type="match status" value="1"/>
</dbReference>
<dbReference type="CDD" id="cd15716">
    <property type="entry name" value="FYVE_RBNS5"/>
    <property type="match status" value="1"/>
</dbReference>
<evidence type="ECO:0000313" key="13">
    <source>
        <dbReference type="Proteomes" id="UP001458880"/>
    </source>
</evidence>
<dbReference type="InterPro" id="IPR013083">
    <property type="entry name" value="Znf_RING/FYVE/PHD"/>
</dbReference>
<dbReference type="Proteomes" id="UP001458880">
    <property type="component" value="Unassembled WGS sequence"/>
</dbReference>
<dbReference type="PANTHER" id="PTHR23152">
    <property type="entry name" value="2-OXOGLUTARATE DEHYDROGENASE"/>
    <property type="match status" value="1"/>
</dbReference>
<evidence type="ECO:0000256" key="6">
    <source>
        <dbReference type="ARBA" id="ARBA00022946"/>
    </source>
</evidence>
<feature type="domain" description="C2H2-type" evidence="10">
    <location>
        <begin position="930"/>
        <end position="958"/>
    </location>
</feature>
<dbReference type="Gene3D" id="3.40.50.11610">
    <property type="entry name" value="Multifunctional 2-oxoglutarate metabolism enzyme, C-terminal domain"/>
    <property type="match status" value="1"/>
</dbReference>
<evidence type="ECO:0000256" key="8">
    <source>
        <dbReference type="ARBA" id="ARBA00023052"/>
    </source>
</evidence>
<proteinExistence type="inferred from homology"/>
<dbReference type="SUPFAM" id="SSF140125">
    <property type="entry name" value="Rabenosyn-5 Rab-binding domain-like"/>
    <property type="match status" value="1"/>
</dbReference>
<dbReference type="InterPro" id="IPR036531">
    <property type="entry name" value="Rbsn_Rab-bd_sf"/>
</dbReference>
<dbReference type="InterPro" id="IPR017455">
    <property type="entry name" value="Znf_FYVE-rel"/>
</dbReference>
<keyword evidence="7" id="KW-0560">Oxidoreductase</keyword>
<comment type="similarity">
    <text evidence="2">Belongs to the alpha-ketoglutarate dehydrogenase family.</text>
</comment>
<dbReference type="SMART" id="SM00861">
    <property type="entry name" value="Transket_pyr"/>
    <property type="match status" value="1"/>
</dbReference>
<dbReference type="InterPro" id="IPR001017">
    <property type="entry name" value="DH_E1"/>
</dbReference>
<keyword evidence="6" id="KW-0809">Transit peptide</keyword>
<evidence type="ECO:0000256" key="1">
    <source>
        <dbReference type="ARBA" id="ARBA00001964"/>
    </source>
</evidence>
<protein>
    <submittedName>
        <fullName evidence="12">2-oxoglutarate dehydrogenase C-terminal</fullName>
    </submittedName>
</protein>
<dbReference type="Pfam" id="PF16870">
    <property type="entry name" value="OxoGdeHyase_C"/>
    <property type="match status" value="1"/>
</dbReference>
<dbReference type="InterPro" id="IPR021565">
    <property type="entry name" value="Rbsn_Rab-bd"/>
</dbReference>
<evidence type="ECO:0000256" key="5">
    <source>
        <dbReference type="ARBA" id="ARBA00022833"/>
    </source>
</evidence>
<dbReference type="Gene3D" id="1.10.287.1150">
    <property type="entry name" value="TPP helical domain"/>
    <property type="match status" value="1"/>
</dbReference>
<reference evidence="12 13" key="1">
    <citation type="journal article" date="2024" name="BMC Genomics">
        <title>De novo assembly and annotation of Popillia japonica's genome with initial clues to its potential as an invasive pest.</title>
        <authorList>
            <person name="Cucini C."/>
            <person name="Boschi S."/>
            <person name="Funari R."/>
            <person name="Cardaioli E."/>
            <person name="Iannotti N."/>
            <person name="Marturano G."/>
            <person name="Paoli F."/>
            <person name="Bruttini M."/>
            <person name="Carapelli A."/>
            <person name="Frati F."/>
            <person name="Nardi F."/>
        </authorList>
    </citation>
    <scope>NUCLEOTIDE SEQUENCE [LARGE SCALE GENOMIC DNA]</scope>
    <source>
        <strain evidence="12">DMR45628</strain>
    </source>
</reference>
<dbReference type="SMART" id="SM00064">
    <property type="entry name" value="FYVE"/>
    <property type="match status" value="1"/>
</dbReference>
<dbReference type="NCBIfam" id="TIGR00239">
    <property type="entry name" value="2oxo_dh_E1"/>
    <property type="match status" value="1"/>
</dbReference>
<dbReference type="PANTHER" id="PTHR23152:SF4">
    <property type="entry name" value="2-OXOADIPATE DEHYDROGENASE COMPLEX COMPONENT E1"/>
    <property type="match status" value="1"/>
</dbReference>
<dbReference type="Gene3D" id="4.10.860.20">
    <property type="entry name" value="Rabenosyn, Rab binding domain"/>
    <property type="match status" value="1"/>
</dbReference>
<accession>A0AAW1KAT6</accession>
<keyword evidence="3" id="KW-0479">Metal-binding</keyword>
<dbReference type="Pfam" id="PF01363">
    <property type="entry name" value="FYVE"/>
    <property type="match status" value="1"/>
</dbReference>
<dbReference type="Pfam" id="PF00676">
    <property type="entry name" value="E1_dh"/>
    <property type="match status" value="1"/>
</dbReference>
<dbReference type="Pfam" id="PF11464">
    <property type="entry name" value="Rbsn"/>
    <property type="match status" value="1"/>
</dbReference>
<dbReference type="SUPFAM" id="SSF57903">
    <property type="entry name" value="FYVE/PHD zinc finger"/>
    <property type="match status" value="1"/>
</dbReference>
<dbReference type="PROSITE" id="PS50178">
    <property type="entry name" value="ZF_FYVE"/>
    <property type="match status" value="1"/>
</dbReference>
<evidence type="ECO:0000256" key="7">
    <source>
        <dbReference type="ARBA" id="ARBA00023002"/>
    </source>
</evidence>
<evidence type="ECO:0000259" key="11">
    <source>
        <dbReference type="PROSITE" id="PS50178"/>
    </source>
</evidence>
<evidence type="ECO:0000256" key="4">
    <source>
        <dbReference type="ARBA" id="ARBA00022771"/>
    </source>
</evidence>
<dbReference type="InterPro" id="IPR029061">
    <property type="entry name" value="THDP-binding"/>
</dbReference>
<dbReference type="InterPro" id="IPR005475">
    <property type="entry name" value="Transketolase-like_Pyr-bd"/>
</dbReference>
<dbReference type="PROSITE" id="PS50157">
    <property type="entry name" value="ZINC_FINGER_C2H2_2"/>
    <property type="match status" value="1"/>
</dbReference>
<dbReference type="InterPro" id="IPR011603">
    <property type="entry name" value="2oxoglutarate_DH_E1"/>
</dbReference>
<keyword evidence="8" id="KW-0786">Thiamine pyrophosphate</keyword>
<dbReference type="Gene3D" id="3.40.50.970">
    <property type="match status" value="1"/>
</dbReference>
<dbReference type="NCBIfam" id="NF006914">
    <property type="entry name" value="PRK09404.1"/>
    <property type="match status" value="1"/>
</dbReference>
<dbReference type="SUPFAM" id="SSF52518">
    <property type="entry name" value="Thiamin diphosphate-binding fold (THDP-binding)"/>
    <property type="match status" value="2"/>
</dbReference>
<dbReference type="GO" id="GO:0016624">
    <property type="term" value="F:oxidoreductase activity, acting on the aldehyde or oxo group of donors, disulfide as acceptor"/>
    <property type="evidence" value="ECO:0007669"/>
    <property type="project" value="InterPro"/>
</dbReference>
<comment type="cofactor">
    <cofactor evidence="1">
        <name>thiamine diphosphate</name>
        <dbReference type="ChEBI" id="CHEBI:58937"/>
    </cofactor>
</comment>
<dbReference type="InterPro" id="IPR000306">
    <property type="entry name" value="Znf_FYVE"/>
</dbReference>
<dbReference type="InterPro" id="IPR031717">
    <property type="entry name" value="ODO-1/KGD_C"/>
</dbReference>
<dbReference type="Pfam" id="PF02779">
    <property type="entry name" value="Transket_pyr"/>
    <property type="match status" value="1"/>
</dbReference>
<feature type="domain" description="FYVE-type" evidence="11">
    <location>
        <begin position="1060"/>
        <end position="1138"/>
    </location>
</feature>
<keyword evidence="13" id="KW-1185">Reference proteome</keyword>
<sequence>MYSARNSNVCLRFLLSQSNGSNRYCKRYYQSENVFGFKRKAPNNFKVSDEIRRKRNENSNFYRLVTAYRQHAHKIANINPIALTERPRLPELDPTYYDLANDATVSYEGIINVKEKQGPILHAVEFLKSAYCGSIGAEFCHLQTEEEREWFAETYESQIAEELDNVTKINLATDLLKSQAFDNFMAHKFVSVKRYGGEGAESIMAFFREFLKLCALAELEQIVIGMSHRGRLNVLTGFFNLPPVKIFAKLKGKPDFPLTFEATGDILSHLISSTDINMNDKSLHVSVLYNPSHLEASLPVSMGKTRAKQMIWQDGDYSKSDNRWSDKILNLQIHGDAALSGQGVNQETVQMSQLPHFEVGGSFHLVVNNQLGFTTPAERGRSSMYCTDVAKMIHAPILHVNGDDAEMVLKATRIAFAYHRRFRKDVFIDVNCYRQWGHNELDDPTFTNPATYKIINSRDTVPNLYSRNLIKENVWTQQDAEKVINGHKGWLNDNLKEVDHYKPTDPCFKRQWEGYQQAKEVVTTWTTGLDISLLKHIGIKSTTYPSNFSVHENILKHHVTNRLAKISEGRNLDWSTAEALAIGSLLYQGYNVRISGQDVGRGTFSQRHAMLVDQSTNCTFIPLNSLDPNQATYLEVANSLLSEEAVLGFEYGMSIENPNNLVIWEAQFGDFFNGAQIMFDTFVSSGETKWLWASALTVLLPHGYDGAGPEHSSSRIERFLQMTDSKEDKPDGDNVNMQVSQPSTPAQYFHLLRRQMIRNFRKPLIIITPKTLLRLPSATSALEDMGPTTSFKPVLGDKMCNPEKVDKILLTSGKHYYTLLEKRESLGAMNTAIIRLECFCPFPTLELRTELANYKHVKVILWCQEEPQNMGAWTFIKPRFEHLVGYPITYCGRLTMACPAVGVGLWHQQQVIDITTKPFTIKGEEIKEGFICPICHKNLQSARRLVTHFEDLHSEEQDVLKSLKELVGKAKKKILNFDEQEFVPVEPKFPTHTLYVQQCVRQEPGCVKSHTDTFKTIRRERLDHKTTETNRLILRLDKLLKVQGSDRKQQEQRLVAWLDGTTVSRCPSCAASFNITKRQHHCRLCGSIMCNNCSEFLSYEIARIIVTPKYNDETYTNTPTKGDNDSIRICKHCMVMLENRRFIQMQQMIQPPICLLYEQLHKLQIEVQSSVQLYTKMYNSLILGNTTFHLQDAQSLKTTIAQHAKTLDTLSKNISLVPADPDAPKVITLQNSIRRATTQYVKDYILTLPILPTIAELEEIKQNRISYTEDSEKGMELSVKRVTVPTGWSPNAVEAPREEDEDPILQQINIVRNYIEQARKAYRYEEIASLKENLKLLKESYKQQQTKQIQSQS</sequence>
<evidence type="ECO:0000256" key="3">
    <source>
        <dbReference type="ARBA" id="ARBA00022723"/>
    </source>
</evidence>
<evidence type="ECO:0000256" key="2">
    <source>
        <dbReference type="ARBA" id="ARBA00006936"/>
    </source>
</evidence>
<evidence type="ECO:0000313" key="12">
    <source>
        <dbReference type="EMBL" id="KAK9716798.1"/>
    </source>
</evidence>
<dbReference type="PROSITE" id="PS00028">
    <property type="entry name" value="ZINC_FINGER_C2H2_1"/>
    <property type="match status" value="1"/>
</dbReference>
<dbReference type="GO" id="GO:0008270">
    <property type="term" value="F:zinc ion binding"/>
    <property type="evidence" value="ECO:0007669"/>
    <property type="project" value="UniProtKB-KW"/>
</dbReference>
<dbReference type="GO" id="GO:0030976">
    <property type="term" value="F:thiamine pyrophosphate binding"/>
    <property type="evidence" value="ECO:0007669"/>
    <property type="project" value="InterPro"/>
</dbReference>
<keyword evidence="4 9" id="KW-0863">Zinc-finger</keyword>
<dbReference type="InterPro" id="IPR042179">
    <property type="entry name" value="KGD_C_sf"/>
</dbReference>
<evidence type="ECO:0000256" key="9">
    <source>
        <dbReference type="PROSITE-ProRule" id="PRU00042"/>
    </source>
</evidence>
<dbReference type="InterPro" id="IPR013087">
    <property type="entry name" value="Znf_C2H2_type"/>
</dbReference>
<dbReference type="EMBL" id="JASPKY010000252">
    <property type="protein sequence ID" value="KAK9716798.1"/>
    <property type="molecule type" value="Genomic_DNA"/>
</dbReference>
<dbReference type="CDD" id="cd02016">
    <property type="entry name" value="TPP_E1_OGDC_like"/>
    <property type="match status" value="1"/>
</dbReference>
<comment type="caution">
    <text evidence="12">The sequence shown here is derived from an EMBL/GenBank/DDBJ whole genome shotgun (WGS) entry which is preliminary data.</text>
</comment>
<organism evidence="12 13">
    <name type="scientific">Popillia japonica</name>
    <name type="common">Japanese beetle</name>
    <dbReference type="NCBI Taxonomy" id="7064"/>
    <lineage>
        <taxon>Eukaryota</taxon>
        <taxon>Metazoa</taxon>
        <taxon>Ecdysozoa</taxon>
        <taxon>Arthropoda</taxon>
        <taxon>Hexapoda</taxon>
        <taxon>Insecta</taxon>
        <taxon>Pterygota</taxon>
        <taxon>Neoptera</taxon>
        <taxon>Endopterygota</taxon>
        <taxon>Coleoptera</taxon>
        <taxon>Polyphaga</taxon>
        <taxon>Scarabaeiformia</taxon>
        <taxon>Scarabaeidae</taxon>
        <taxon>Rutelinae</taxon>
        <taxon>Popillia</taxon>
    </lineage>
</organism>
<dbReference type="Gene3D" id="3.40.50.12470">
    <property type="match status" value="1"/>
</dbReference>
<dbReference type="NCBIfam" id="NF008907">
    <property type="entry name" value="PRK12270.1"/>
    <property type="match status" value="1"/>
</dbReference>